<evidence type="ECO:0000313" key="2">
    <source>
        <dbReference type="Proteomes" id="UP000033451"/>
    </source>
</evidence>
<sequence>MEWVGDGADAGRWLVERIDDPWRGSMHDVVPRGFPSYARVFHPTDADRPMAGQWPPLPYARHLRAWDAFMTHGVHDVERRSVSWSEAAAMHGTTWHPLAQWGSLVRQTTDTWESSVADEFLSADGWRVRPPQQGQLDAAVWPHLARTLAAHSDTDEIFVALWEGHGALVESTSGTGRVFLSSDGQAAAAGGAVLSREISAAPRLQLPNRGFVVFRGTIGELSADDWPLDVPWRDRIAESYGFAPSALSPSIVWSSDQAWVTVSEVDLDSTVVGGPPALIDAVCAVESIEALPIDEGAHLDWDADKVNR</sequence>
<dbReference type="RefSeq" id="WP_045247879.1">
    <property type="nucleotide sequence ID" value="NZ_JYIY01000076.1"/>
</dbReference>
<dbReference type="AlphaFoldDB" id="A0A0F0LX12"/>
<evidence type="ECO:0000313" key="1">
    <source>
        <dbReference type="EMBL" id="KJL35911.1"/>
    </source>
</evidence>
<dbReference type="Proteomes" id="UP000033451">
    <property type="component" value="Unassembled WGS sequence"/>
</dbReference>
<dbReference type="STRING" id="400772.RR49_01955"/>
<organism evidence="1 2">
    <name type="scientific">Microbacterium ginsengisoli</name>
    <dbReference type="NCBI Taxonomy" id="400772"/>
    <lineage>
        <taxon>Bacteria</taxon>
        <taxon>Bacillati</taxon>
        <taxon>Actinomycetota</taxon>
        <taxon>Actinomycetes</taxon>
        <taxon>Micrococcales</taxon>
        <taxon>Microbacteriaceae</taxon>
        <taxon>Microbacterium</taxon>
    </lineage>
</organism>
<proteinExistence type="predicted"/>
<comment type="caution">
    <text evidence="1">The sequence shown here is derived from an EMBL/GenBank/DDBJ whole genome shotgun (WGS) entry which is preliminary data.</text>
</comment>
<keyword evidence="2" id="KW-1185">Reference proteome</keyword>
<protein>
    <submittedName>
        <fullName evidence="1">Uncharacterized protein</fullName>
    </submittedName>
</protein>
<gene>
    <name evidence="1" type="ORF">RR49_01955</name>
</gene>
<name>A0A0F0LX12_9MICO</name>
<dbReference type="EMBL" id="JYIY01000076">
    <property type="protein sequence ID" value="KJL35911.1"/>
    <property type="molecule type" value="Genomic_DNA"/>
</dbReference>
<reference evidence="1 2" key="1">
    <citation type="submission" date="2015-02" db="EMBL/GenBank/DDBJ databases">
        <title>Draft genome sequences of ten Microbacterium spp. with emphasis on heavy metal contaminated environments.</title>
        <authorList>
            <person name="Corretto E."/>
        </authorList>
    </citation>
    <scope>NUCLEOTIDE SEQUENCE [LARGE SCALE GENOMIC DNA]</scope>
    <source>
        <strain evidence="1 2">DSM 18659</strain>
    </source>
</reference>
<dbReference type="OrthoDB" id="2426596at2"/>
<accession>A0A0F0LX12</accession>
<dbReference type="PATRIC" id="fig|400772.4.peg.1973"/>